<reference evidence="2" key="1">
    <citation type="submission" date="2020-08" db="EMBL/GenBank/DDBJ databases">
        <title>Multicomponent nature underlies the extraordinary mechanical properties of spider dragline silk.</title>
        <authorList>
            <person name="Kono N."/>
            <person name="Nakamura H."/>
            <person name="Mori M."/>
            <person name="Yoshida Y."/>
            <person name="Ohtoshi R."/>
            <person name="Malay A.D."/>
            <person name="Moran D.A.P."/>
            <person name="Tomita M."/>
            <person name="Numata K."/>
            <person name="Arakawa K."/>
        </authorList>
    </citation>
    <scope>NUCLEOTIDE SEQUENCE</scope>
</reference>
<accession>A0A8X6Y920</accession>
<evidence type="ECO:0000313" key="2">
    <source>
        <dbReference type="EMBL" id="GFY68366.1"/>
    </source>
</evidence>
<gene>
    <name evidence="2" type="ORF">TNIN_160921</name>
</gene>
<feature type="region of interest" description="Disordered" evidence="1">
    <location>
        <begin position="69"/>
        <end position="88"/>
    </location>
</feature>
<comment type="caution">
    <text evidence="2">The sequence shown here is derived from an EMBL/GenBank/DDBJ whole genome shotgun (WGS) entry which is preliminary data.</text>
</comment>
<organism evidence="2 3">
    <name type="scientific">Trichonephila inaurata madagascariensis</name>
    <dbReference type="NCBI Taxonomy" id="2747483"/>
    <lineage>
        <taxon>Eukaryota</taxon>
        <taxon>Metazoa</taxon>
        <taxon>Ecdysozoa</taxon>
        <taxon>Arthropoda</taxon>
        <taxon>Chelicerata</taxon>
        <taxon>Arachnida</taxon>
        <taxon>Araneae</taxon>
        <taxon>Araneomorphae</taxon>
        <taxon>Entelegynae</taxon>
        <taxon>Araneoidea</taxon>
        <taxon>Nephilidae</taxon>
        <taxon>Trichonephila</taxon>
        <taxon>Trichonephila inaurata</taxon>
    </lineage>
</organism>
<dbReference type="EMBL" id="BMAV01017025">
    <property type="protein sequence ID" value="GFY68366.1"/>
    <property type="molecule type" value="Genomic_DNA"/>
</dbReference>
<dbReference type="Proteomes" id="UP000886998">
    <property type="component" value="Unassembled WGS sequence"/>
</dbReference>
<evidence type="ECO:0000256" key="1">
    <source>
        <dbReference type="SAM" id="MobiDB-lite"/>
    </source>
</evidence>
<dbReference type="AlphaFoldDB" id="A0A8X6Y920"/>
<protein>
    <submittedName>
        <fullName evidence="2">Uncharacterized protein</fullName>
    </submittedName>
</protein>
<sequence length="88" mass="9917">MLASTEASKSDSSDGEYTHKVTRKYKFITRNSFTAVLTVSRNETSGRRCVESEKNRTHKKTLNNLVSKTQHSSTSVLGDIPSRTCYEK</sequence>
<keyword evidence="3" id="KW-1185">Reference proteome</keyword>
<name>A0A8X6Y920_9ARAC</name>
<evidence type="ECO:0000313" key="3">
    <source>
        <dbReference type="Proteomes" id="UP000886998"/>
    </source>
</evidence>
<proteinExistence type="predicted"/>